<evidence type="ECO:0000256" key="1">
    <source>
        <dbReference type="SAM" id="SignalP"/>
    </source>
</evidence>
<sequence length="576" mass="66539">MNKLKFFLVVLIALFCVNTLFANKHNANYPDNNSIASADEQVNIGSNIYTLQRNEEFVYGKIGKNNNGGIKYTVAVVRVPNAEKEVYEFYGPYYGPRPIGANLRKARTPKEYNKYDYYLIFNGNKMGPYDHIYSLDRDPDIDKWVSEDGNRISFCGTRKNKYYPIIGNNKAFYYWGPSQAPEYDTYTGKYAFSIQWSQNDYRIYENGMNIIKGAKMVSEPVYSRSGRLLYASAPEKRDEMYVYVDHQQKFGPFKMIAHKGIGFITGTEQVFYNTYQQVRCGEYVYNCKPNESLNQFSVSSDYVVFCAKDTKTQNNTVYEYNVANKTVKKHGPYKGNLYVKEAGNQFYYRHYNTQTERYQYLGMGGKILWNKNHLTGIDGLVFSRMSDTNDLYVSYVGTDKKTHVDKNGKDMQINKNIANVNTLQPQDNEVLIHLNVDAKVAATKHEIIYKQNKLFVHGDLDAGQIFTLKNTSDLFYTLRIKKGQNHKWKLYRNNQLVNDVEYSDIKEFQASPDGSTYAYIDGGRYIIENRSMDFSKKVYLNGKALQGKYGAPIWSEKYNAMLSIKQKGNQLVVSEL</sequence>
<dbReference type="OrthoDB" id="3078809at2"/>
<comment type="caution">
    <text evidence="2">The sequence shown here is derived from an EMBL/GenBank/DDBJ whole genome shotgun (WGS) entry which is preliminary data.</text>
</comment>
<name>A0A419WF56_9BACT</name>
<accession>A0A419WF56</accession>
<protein>
    <recommendedName>
        <fullName evidence="4">WD40 repeat protein</fullName>
    </recommendedName>
</protein>
<dbReference type="AlphaFoldDB" id="A0A419WF56"/>
<evidence type="ECO:0000313" key="3">
    <source>
        <dbReference type="Proteomes" id="UP000284531"/>
    </source>
</evidence>
<organism evidence="2 3">
    <name type="scientific">Marinifilum flexuosum</name>
    <dbReference type="NCBI Taxonomy" id="1117708"/>
    <lineage>
        <taxon>Bacteria</taxon>
        <taxon>Pseudomonadati</taxon>
        <taxon>Bacteroidota</taxon>
        <taxon>Bacteroidia</taxon>
        <taxon>Marinilabiliales</taxon>
        <taxon>Marinifilaceae</taxon>
    </lineage>
</organism>
<dbReference type="EMBL" id="RAPQ01000015">
    <property type="protein sequence ID" value="RKD94097.1"/>
    <property type="molecule type" value="Genomic_DNA"/>
</dbReference>
<keyword evidence="1" id="KW-0732">Signal</keyword>
<gene>
    <name evidence="2" type="ORF">BXY64_4260</name>
</gene>
<dbReference type="RefSeq" id="WP_120241926.1">
    <property type="nucleotide sequence ID" value="NZ_RAPQ01000015.1"/>
</dbReference>
<evidence type="ECO:0008006" key="4">
    <source>
        <dbReference type="Google" id="ProtNLM"/>
    </source>
</evidence>
<feature type="chain" id="PRO_5019095547" description="WD40 repeat protein" evidence="1">
    <location>
        <begin position="23"/>
        <end position="576"/>
    </location>
</feature>
<reference evidence="2 3" key="1">
    <citation type="submission" date="2018-09" db="EMBL/GenBank/DDBJ databases">
        <title>Genomic Encyclopedia of Archaeal and Bacterial Type Strains, Phase II (KMG-II): from individual species to whole genera.</title>
        <authorList>
            <person name="Goeker M."/>
        </authorList>
    </citation>
    <scope>NUCLEOTIDE SEQUENCE [LARGE SCALE GENOMIC DNA]</scope>
    <source>
        <strain evidence="2 3">DSM 21950</strain>
    </source>
</reference>
<dbReference type="Proteomes" id="UP000284531">
    <property type="component" value="Unassembled WGS sequence"/>
</dbReference>
<proteinExistence type="predicted"/>
<evidence type="ECO:0000313" key="2">
    <source>
        <dbReference type="EMBL" id="RKD94097.1"/>
    </source>
</evidence>
<keyword evidence="3" id="KW-1185">Reference proteome</keyword>
<feature type="signal peptide" evidence="1">
    <location>
        <begin position="1"/>
        <end position="22"/>
    </location>
</feature>
<dbReference type="SUPFAM" id="SSF82171">
    <property type="entry name" value="DPP6 N-terminal domain-like"/>
    <property type="match status" value="1"/>
</dbReference>